<reference evidence="2 3" key="1">
    <citation type="journal article" date="2019" name="Nat. Med.">
        <title>A library of human gut bacterial isolates paired with longitudinal multiomics data enables mechanistic microbiome research.</title>
        <authorList>
            <person name="Poyet M."/>
            <person name="Groussin M."/>
            <person name="Gibbons S.M."/>
            <person name="Avila-Pacheco J."/>
            <person name="Jiang X."/>
            <person name="Kearney S.M."/>
            <person name="Perrotta A.R."/>
            <person name="Berdy B."/>
            <person name="Zhao S."/>
            <person name="Lieberman T.D."/>
            <person name="Swanson P.K."/>
            <person name="Smith M."/>
            <person name="Roesemann S."/>
            <person name="Alexander J.E."/>
            <person name="Rich S.A."/>
            <person name="Livny J."/>
            <person name="Vlamakis H."/>
            <person name="Clish C."/>
            <person name="Bullock K."/>
            <person name="Deik A."/>
            <person name="Scott J."/>
            <person name="Pierce K.A."/>
            <person name="Xavier R.J."/>
            <person name="Alm E.J."/>
        </authorList>
    </citation>
    <scope>NUCLEOTIDE SEQUENCE [LARGE SCALE GENOMIC DNA]</scope>
    <source>
        <strain evidence="2 3">BIOML-A156</strain>
    </source>
</reference>
<organism evidence="2 3">
    <name type="scientific">Bacteroides thetaiotaomicron</name>
    <dbReference type="NCBI Taxonomy" id="818"/>
    <lineage>
        <taxon>Bacteria</taxon>
        <taxon>Pseudomonadati</taxon>
        <taxon>Bacteroidota</taxon>
        <taxon>Bacteroidia</taxon>
        <taxon>Bacteroidales</taxon>
        <taxon>Bacteroidaceae</taxon>
        <taxon>Bacteroides</taxon>
    </lineage>
</organism>
<protein>
    <submittedName>
        <fullName evidence="2">DUF4906 domain-containing protein</fullName>
    </submittedName>
</protein>
<accession>A0A6I0SER3</accession>
<comment type="caution">
    <text evidence="2">The sequence shown here is derived from an EMBL/GenBank/DDBJ whole genome shotgun (WGS) entry which is preliminary data.</text>
</comment>
<dbReference type="RefSeq" id="WP_373252386.1">
    <property type="nucleotide sequence ID" value="NZ_CAXTFL010000034.1"/>
</dbReference>
<proteinExistence type="predicted"/>
<evidence type="ECO:0000313" key="2">
    <source>
        <dbReference type="EMBL" id="KAB4476569.1"/>
    </source>
</evidence>
<feature type="region of interest" description="Disordered" evidence="1">
    <location>
        <begin position="565"/>
        <end position="589"/>
    </location>
</feature>
<dbReference type="AlphaFoldDB" id="A0A6I0SER3"/>
<evidence type="ECO:0000256" key="1">
    <source>
        <dbReference type="SAM" id="MobiDB-lite"/>
    </source>
</evidence>
<name>A0A6I0SER3_BACT4</name>
<gene>
    <name evidence="2" type="ORF">GAN59_05110</name>
</gene>
<evidence type="ECO:0000313" key="3">
    <source>
        <dbReference type="Proteomes" id="UP000488521"/>
    </source>
</evidence>
<dbReference type="EMBL" id="WCRS01000003">
    <property type="protein sequence ID" value="KAB4476569.1"/>
    <property type="molecule type" value="Genomic_DNA"/>
</dbReference>
<sequence length="589" mass="64500">MIRILTFSICVLCLVSGGCTDDDMISSTSTFFPIETVPVKLTLSMEAYNVSLAGETRAGREDFVLSVSNSDMDIEIVGTPITRATPATVINEENAIYNFTVLQFAGTTADARLFGKTTYPCPNGVIDTKSVDIALTTTGPGGAAVKHRFVVITNTLSSDFNSLLVGTSSYSDFQNLNFVRTENDPLFPLRQFSANGQRKNTMMMCGFVDAVIATSGKQIAIALQRTVAKVTFNIDTDNVDFGKFGNWDVSLMNIPNKSYFNILGRKAVFPSPDAKERSTFYWEKLFTTPTLGDPLPIKEKASYIPINLQQTVVTSTLATRRSNAPLGGTYLQIMGRQMTEPGVGSMPIVLDFVLYQIFLGKNLTTDFSVYPNYNLTYNIHLKGRSEDDSNVIRLIPGSFSGSLKASSDLGGTVSLSDIKDTKAVRWEYSKRIETYFADSPFPWSGSGSDDLGAYKLRWFAPTVAYNNKEATSLTDGHSNTQKLQSNSSTFVYYPAALACYMGLNGNSQAAQAFNWYLPSIGELIGTWISSSSMVSQQSPSYWSSTARKDIQQAFIITNEGEVKTAPVSGDSNNRHYVRGCRNPATVTTN</sequence>
<dbReference type="PROSITE" id="PS51257">
    <property type="entry name" value="PROKAR_LIPOPROTEIN"/>
    <property type="match status" value="1"/>
</dbReference>
<dbReference type="Proteomes" id="UP000488521">
    <property type="component" value="Unassembled WGS sequence"/>
</dbReference>